<dbReference type="EMBL" id="JYDU01000238">
    <property type="protein sequence ID" value="KRX88393.1"/>
    <property type="molecule type" value="Genomic_DNA"/>
</dbReference>
<accession>A0A0V0XK68</accession>
<comment type="caution">
    <text evidence="1">The sequence shown here is derived from an EMBL/GenBank/DDBJ whole genome shotgun (WGS) entry which is preliminary data.</text>
</comment>
<gene>
    <name evidence="1" type="ORF">T4E_4325</name>
</gene>
<name>A0A0V0XK68_TRIPS</name>
<sequence>MADFSEQRLVPTRSNRQRRLRKCNVDGFKGVIESFQKSLVAKKRNPSPPSTMKKLPIRPLNSLYPVSETPCITTAQKRSPRLLEHRHNLVIPYQFKTTNCGVLMAHLRLYHNGINSFLPSMPLWLCGLYVYCLCTRTGLF</sequence>
<dbReference type="Proteomes" id="UP000054815">
    <property type="component" value="Unassembled WGS sequence"/>
</dbReference>
<evidence type="ECO:0000313" key="1">
    <source>
        <dbReference type="EMBL" id="KRX88393.1"/>
    </source>
</evidence>
<dbReference type="AlphaFoldDB" id="A0A0V0XK68"/>
<protein>
    <submittedName>
        <fullName evidence="1">Uncharacterized protein</fullName>
    </submittedName>
</protein>
<proteinExistence type="predicted"/>
<organism evidence="1 2">
    <name type="scientific">Trichinella pseudospiralis</name>
    <name type="common">Parasitic roundworm</name>
    <dbReference type="NCBI Taxonomy" id="6337"/>
    <lineage>
        <taxon>Eukaryota</taxon>
        <taxon>Metazoa</taxon>
        <taxon>Ecdysozoa</taxon>
        <taxon>Nematoda</taxon>
        <taxon>Enoplea</taxon>
        <taxon>Dorylaimia</taxon>
        <taxon>Trichinellida</taxon>
        <taxon>Trichinellidae</taxon>
        <taxon>Trichinella</taxon>
    </lineage>
</organism>
<reference evidence="1 2" key="1">
    <citation type="submission" date="2015-01" db="EMBL/GenBank/DDBJ databases">
        <title>Evolution of Trichinella species and genotypes.</title>
        <authorList>
            <person name="Korhonen P.K."/>
            <person name="Edoardo P."/>
            <person name="Giuseppe L.R."/>
            <person name="Gasser R.B."/>
        </authorList>
    </citation>
    <scope>NUCLEOTIDE SEQUENCE [LARGE SCALE GENOMIC DNA]</scope>
    <source>
        <strain evidence="1">ISS141</strain>
    </source>
</reference>
<evidence type="ECO:0000313" key="2">
    <source>
        <dbReference type="Proteomes" id="UP000054815"/>
    </source>
</evidence>